<gene>
    <name evidence="1" type="ORF">N7449_006539</name>
</gene>
<dbReference type="Proteomes" id="UP001150942">
    <property type="component" value="Unassembled WGS sequence"/>
</dbReference>
<sequence>MFSTTSFAEPKLSELVATLIAKSNFASCSTALKYALDTSGPSSLRDAYRQHTINAPAPASTITNKPTTPNAVIIRNPMVRYNSLFNN</sequence>
<organism evidence="1 2">
    <name type="scientific">Penicillium cf. viridicatum</name>
    <dbReference type="NCBI Taxonomy" id="2972119"/>
    <lineage>
        <taxon>Eukaryota</taxon>
        <taxon>Fungi</taxon>
        <taxon>Dikarya</taxon>
        <taxon>Ascomycota</taxon>
        <taxon>Pezizomycotina</taxon>
        <taxon>Eurotiomycetes</taxon>
        <taxon>Eurotiomycetidae</taxon>
        <taxon>Eurotiales</taxon>
        <taxon>Aspergillaceae</taxon>
        <taxon>Penicillium</taxon>
    </lineage>
</organism>
<accession>A0A9W9MB83</accession>
<keyword evidence="2" id="KW-1185">Reference proteome</keyword>
<evidence type="ECO:0000313" key="1">
    <source>
        <dbReference type="EMBL" id="KAJ5196060.1"/>
    </source>
</evidence>
<reference evidence="1" key="2">
    <citation type="journal article" date="2023" name="IMA Fungus">
        <title>Comparative genomic study of the Penicillium genus elucidates a diverse pangenome and 15 lateral gene transfer events.</title>
        <authorList>
            <person name="Petersen C."/>
            <person name="Sorensen T."/>
            <person name="Nielsen M.R."/>
            <person name="Sondergaard T.E."/>
            <person name="Sorensen J.L."/>
            <person name="Fitzpatrick D.A."/>
            <person name="Frisvad J.C."/>
            <person name="Nielsen K.L."/>
        </authorList>
    </citation>
    <scope>NUCLEOTIDE SEQUENCE</scope>
    <source>
        <strain evidence="1">IBT 20477</strain>
    </source>
</reference>
<comment type="caution">
    <text evidence="1">The sequence shown here is derived from an EMBL/GenBank/DDBJ whole genome shotgun (WGS) entry which is preliminary data.</text>
</comment>
<proteinExistence type="predicted"/>
<name>A0A9W9MB83_9EURO</name>
<dbReference type="EMBL" id="JAPQKQ010000005">
    <property type="protein sequence ID" value="KAJ5196060.1"/>
    <property type="molecule type" value="Genomic_DNA"/>
</dbReference>
<reference evidence="1" key="1">
    <citation type="submission" date="2022-11" db="EMBL/GenBank/DDBJ databases">
        <authorList>
            <person name="Petersen C."/>
        </authorList>
    </citation>
    <scope>NUCLEOTIDE SEQUENCE</scope>
    <source>
        <strain evidence="1">IBT 20477</strain>
    </source>
</reference>
<evidence type="ECO:0000313" key="2">
    <source>
        <dbReference type="Proteomes" id="UP001150942"/>
    </source>
</evidence>
<protein>
    <submittedName>
        <fullName evidence="1">Uncharacterized protein</fullName>
    </submittedName>
</protein>
<dbReference type="AlphaFoldDB" id="A0A9W9MB83"/>